<feature type="region of interest" description="Disordered" evidence="1">
    <location>
        <begin position="616"/>
        <end position="667"/>
    </location>
</feature>
<name>A0A7C8I4K6_9PLEO</name>
<reference evidence="3 4" key="1">
    <citation type="submission" date="2020-01" db="EMBL/GenBank/DDBJ databases">
        <authorList>
            <consortium name="DOE Joint Genome Institute"/>
            <person name="Haridas S."/>
            <person name="Albert R."/>
            <person name="Binder M."/>
            <person name="Bloem J."/>
            <person name="Labutti K."/>
            <person name="Salamov A."/>
            <person name="Andreopoulos B."/>
            <person name="Baker S.E."/>
            <person name="Barry K."/>
            <person name="Bills G."/>
            <person name="Bluhm B.H."/>
            <person name="Cannon C."/>
            <person name="Castanera R."/>
            <person name="Culley D.E."/>
            <person name="Daum C."/>
            <person name="Ezra D."/>
            <person name="Gonzalez J.B."/>
            <person name="Henrissat B."/>
            <person name="Kuo A."/>
            <person name="Liang C."/>
            <person name="Lipzen A."/>
            <person name="Lutzoni F."/>
            <person name="Magnuson J."/>
            <person name="Mondo S."/>
            <person name="Nolan M."/>
            <person name="Ohm R."/>
            <person name="Pangilinan J."/>
            <person name="Park H.-J.H."/>
            <person name="Ramirez L."/>
            <person name="Alfaro M."/>
            <person name="Sun H."/>
            <person name="Tritt A."/>
            <person name="Yoshinaga Y."/>
            <person name="Zwiers L.-H.L."/>
            <person name="Turgeon B.G."/>
            <person name="Goodwin S.B."/>
            <person name="Spatafora J.W."/>
            <person name="Crous P.W."/>
            <person name="Grigoriev I.V."/>
        </authorList>
    </citation>
    <scope>NUCLEOTIDE SEQUENCE [LARGE SCALE GENOMIC DNA]</scope>
    <source>
        <strain evidence="3 4">CBS 611.86</strain>
    </source>
</reference>
<feature type="region of interest" description="Disordered" evidence="1">
    <location>
        <begin position="150"/>
        <end position="170"/>
    </location>
</feature>
<organism evidence="3 4">
    <name type="scientific">Massariosphaeria phaeospora</name>
    <dbReference type="NCBI Taxonomy" id="100035"/>
    <lineage>
        <taxon>Eukaryota</taxon>
        <taxon>Fungi</taxon>
        <taxon>Dikarya</taxon>
        <taxon>Ascomycota</taxon>
        <taxon>Pezizomycotina</taxon>
        <taxon>Dothideomycetes</taxon>
        <taxon>Pleosporomycetidae</taxon>
        <taxon>Pleosporales</taxon>
        <taxon>Pleosporales incertae sedis</taxon>
        <taxon>Massariosphaeria</taxon>
    </lineage>
</organism>
<feature type="compositionally biased region" description="Basic and acidic residues" evidence="1">
    <location>
        <begin position="150"/>
        <end position="163"/>
    </location>
</feature>
<dbReference type="InterPro" id="IPR036322">
    <property type="entry name" value="WD40_repeat_dom_sf"/>
</dbReference>
<feature type="domain" description="F-box" evidence="2">
    <location>
        <begin position="2"/>
        <end position="48"/>
    </location>
</feature>
<dbReference type="EMBL" id="JAADJZ010000025">
    <property type="protein sequence ID" value="KAF2866973.1"/>
    <property type="molecule type" value="Genomic_DNA"/>
</dbReference>
<dbReference type="Pfam" id="PF12937">
    <property type="entry name" value="F-box-like"/>
    <property type="match status" value="1"/>
</dbReference>
<dbReference type="InterPro" id="IPR015943">
    <property type="entry name" value="WD40/YVTN_repeat-like_dom_sf"/>
</dbReference>
<dbReference type="Gene3D" id="2.130.10.10">
    <property type="entry name" value="YVTN repeat-like/Quinoprotein amine dehydrogenase"/>
    <property type="match status" value="1"/>
</dbReference>
<gene>
    <name evidence="3" type="ORF">BDV95DRAFT_611258</name>
</gene>
<evidence type="ECO:0000256" key="1">
    <source>
        <dbReference type="SAM" id="MobiDB-lite"/>
    </source>
</evidence>
<dbReference type="InterPro" id="IPR001810">
    <property type="entry name" value="F-box_dom"/>
</dbReference>
<feature type="region of interest" description="Disordered" evidence="1">
    <location>
        <begin position="501"/>
        <end position="522"/>
    </location>
</feature>
<accession>A0A7C8I4K6</accession>
<dbReference type="CDD" id="cd09917">
    <property type="entry name" value="F-box_SF"/>
    <property type="match status" value="1"/>
</dbReference>
<dbReference type="SUPFAM" id="SSF50978">
    <property type="entry name" value="WD40 repeat-like"/>
    <property type="match status" value="1"/>
</dbReference>
<feature type="compositionally biased region" description="Basic residues" evidence="1">
    <location>
        <begin position="501"/>
        <end position="512"/>
    </location>
</feature>
<feature type="compositionally biased region" description="Basic residues" evidence="1">
    <location>
        <begin position="650"/>
        <end position="667"/>
    </location>
</feature>
<dbReference type="PROSITE" id="PS50181">
    <property type="entry name" value="FBOX"/>
    <property type="match status" value="1"/>
</dbReference>
<evidence type="ECO:0000259" key="2">
    <source>
        <dbReference type="PROSITE" id="PS50181"/>
    </source>
</evidence>
<feature type="compositionally biased region" description="Basic and acidic residues" evidence="1">
    <location>
        <begin position="616"/>
        <end position="642"/>
    </location>
</feature>
<keyword evidence="4" id="KW-1185">Reference proteome</keyword>
<evidence type="ECO:0000313" key="3">
    <source>
        <dbReference type="EMBL" id="KAF2866973.1"/>
    </source>
</evidence>
<protein>
    <recommendedName>
        <fullName evidence="2">F-box domain-containing protein</fullName>
    </recommendedName>
</protein>
<proteinExistence type="predicted"/>
<comment type="caution">
    <text evidence="3">The sequence shown here is derived from an EMBL/GenBank/DDBJ whole genome shotgun (WGS) entry which is preliminary data.</text>
</comment>
<dbReference type="OrthoDB" id="1259151at2759"/>
<sequence length="667" mass="74165">MVATLSALPNEILSLVTNHLDRPKDLLHLSLSSRRLYDFSQLDGWKALLKGRFGLKGLDSDARTAVHGLTTLYRNWDRKAFVARYLDPAPDTTDMSTWENLKWRGPQGQTMGYQPSIDSYEDVFGSWTERREVLAWSAGTQIAMRVKETGSKVARDRTGHQDLDTDSGLPGQFDNFNHKSLWYTYKIPQSSEGRDDITALKILRPHQTDDDSETLVFGTASGHLTLLNVSPGRKVTSEQMCKTDHRAVGSLSISFDADPLMAAILGETTLALYPVKRDHLNGEGIEPLSQVTPTTHARNGRIWSCSFISKDQVALGRGPSYVPIDVYEITPSGFSALPLRTFDFGTSFRRDAGTHSGVKYATSVYPVLPLPTNAQGGSEQSQVFLSGGYDGIIRLHDMRSPHSFETFFWDVTNDSSIYSLALQGSERVVAGMARHSMLKVFDLRLSGSHAYHTIRLSAQQPPKSKAKSFSFESIVFGEDTKTITSISGGWNLYLNPRNPDRHRVRTPHARPHRTTEDSPIYSLSIPSPMSPNIYAGREGSITSLTFLSVADPHPDPLLSSAIQRFPDTNAIDIKSSYDPSDDVMNLGMYEQGDEQHLGMQLMIQDSVGMGVVKSAEQRNEGRFRGLDERWKDPSEDRWERGQEPPQNRRGGGRGRGGRGGRGRGRGR</sequence>
<dbReference type="Proteomes" id="UP000481861">
    <property type="component" value="Unassembled WGS sequence"/>
</dbReference>
<evidence type="ECO:0000313" key="4">
    <source>
        <dbReference type="Proteomes" id="UP000481861"/>
    </source>
</evidence>
<dbReference type="AlphaFoldDB" id="A0A7C8I4K6"/>